<dbReference type="SMART" id="SM00245">
    <property type="entry name" value="TSPc"/>
    <property type="match status" value="1"/>
</dbReference>
<accession>A0ABV4HN98</accession>
<name>A0ABV4HN98_9GAMM</name>
<feature type="domain" description="Tail specific protease" evidence="3">
    <location>
        <begin position="114"/>
        <end position="307"/>
    </location>
</feature>
<sequence length="433" mass="46026">MPNAARLAGRLIAFCLVAATATAAAADPRGHVAGVAQVVEARYYDPARGKEIADRLRADAAQGTFDALRDPRDLATALTGHLRPIDRHFSVRWSPEPASVPEHRGDSPASSAPPLDRDRRGNYGVRRVEVLPGNVGYIDLRQFAHFDFEAPAPPARRAIEAALQLVAHADALVIDLRGNGGGSPAMVGYLASAFTPRGADIYNVFHAREGTTSEAPGDWYPTPRLDTPLYLLTSARTGSAAEAFAYTLQNAGRATVVGEATAGAANPGAEFEAGHGFRVFVSTGSPVSPVTGRNWEGDGVQPDVAVAPADALSTARVLALEAMLERDLPDADAVDARWVLETLRAQAAPFGSAPFEDYTGDYGPVAVGTLDERLFLRNGRRPPQYLVPLGEDLFAVADDPGLRVRFERDAQGRVAALETLGSDGRSSRFRRGG</sequence>
<dbReference type="CDD" id="cd07563">
    <property type="entry name" value="Peptidase_S41_IRBP"/>
    <property type="match status" value="1"/>
</dbReference>
<dbReference type="SUPFAM" id="SSF52096">
    <property type="entry name" value="ClpP/crotonase"/>
    <property type="match status" value="1"/>
</dbReference>
<evidence type="ECO:0000313" key="5">
    <source>
        <dbReference type="Proteomes" id="UP001566331"/>
    </source>
</evidence>
<evidence type="ECO:0000259" key="3">
    <source>
        <dbReference type="SMART" id="SM00245"/>
    </source>
</evidence>
<evidence type="ECO:0000256" key="1">
    <source>
        <dbReference type="SAM" id="MobiDB-lite"/>
    </source>
</evidence>
<feature type="chain" id="PRO_5047026649" evidence="2">
    <location>
        <begin position="26"/>
        <end position="433"/>
    </location>
</feature>
<organism evidence="4 5">
    <name type="scientific">Luteimonas salinilitoris</name>
    <dbReference type="NCBI Taxonomy" id="3237697"/>
    <lineage>
        <taxon>Bacteria</taxon>
        <taxon>Pseudomonadati</taxon>
        <taxon>Pseudomonadota</taxon>
        <taxon>Gammaproteobacteria</taxon>
        <taxon>Lysobacterales</taxon>
        <taxon>Lysobacteraceae</taxon>
        <taxon>Luteimonas</taxon>
    </lineage>
</organism>
<dbReference type="PANTHER" id="PTHR11261">
    <property type="entry name" value="INTERPHOTORECEPTOR RETINOID-BINDING PROTEIN"/>
    <property type="match status" value="1"/>
</dbReference>
<dbReference type="Proteomes" id="UP001566331">
    <property type="component" value="Unassembled WGS sequence"/>
</dbReference>
<feature type="region of interest" description="Disordered" evidence="1">
    <location>
        <begin position="96"/>
        <end position="120"/>
    </location>
</feature>
<reference evidence="4 5" key="1">
    <citation type="submission" date="2024-07" db="EMBL/GenBank/DDBJ databases">
        <title>Luteimonas salilacus sp. nov., isolated from the shore soil of Salt Lake in Tibet of China.</title>
        <authorList>
            <person name="Zhang X."/>
            <person name="Li A."/>
        </authorList>
    </citation>
    <scope>NUCLEOTIDE SEQUENCE [LARGE SCALE GENOMIC DNA]</scope>
    <source>
        <strain evidence="4 5">B3-2-R+30</strain>
    </source>
</reference>
<dbReference type="Gene3D" id="3.90.226.10">
    <property type="entry name" value="2-enoyl-CoA Hydratase, Chain A, domain 1"/>
    <property type="match status" value="1"/>
</dbReference>
<dbReference type="InterPro" id="IPR005151">
    <property type="entry name" value="Tail-specific_protease"/>
</dbReference>
<keyword evidence="5" id="KW-1185">Reference proteome</keyword>
<comment type="caution">
    <text evidence="4">The sequence shown here is derived from an EMBL/GenBank/DDBJ whole genome shotgun (WGS) entry which is preliminary data.</text>
</comment>
<evidence type="ECO:0000256" key="2">
    <source>
        <dbReference type="SAM" id="SignalP"/>
    </source>
</evidence>
<dbReference type="InterPro" id="IPR029045">
    <property type="entry name" value="ClpP/crotonase-like_dom_sf"/>
</dbReference>
<dbReference type="RefSeq" id="WP_370562014.1">
    <property type="nucleotide sequence ID" value="NZ_JBFWIB010000001.1"/>
</dbReference>
<dbReference type="EC" id="3.4.-.-" evidence="4"/>
<gene>
    <name evidence="4" type="ORF">AB6713_06175</name>
</gene>
<evidence type="ECO:0000313" key="4">
    <source>
        <dbReference type="EMBL" id="MEZ0474204.1"/>
    </source>
</evidence>
<dbReference type="PANTHER" id="PTHR11261:SF3">
    <property type="entry name" value="RETINOL-BINDING PROTEIN 3"/>
    <property type="match status" value="1"/>
</dbReference>
<dbReference type="Gene3D" id="3.30.750.44">
    <property type="match status" value="1"/>
</dbReference>
<proteinExistence type="predicted"/>
<keyword evidence="4" id="KW-0378">Hydrolase</keyword>
<protein>
    <submittedName>
        <fullName evidence="4">S41 family peptidase</fullName>
        <ecNumber evidence="4">3.4.-.-</ecNumber>
    </submittedName>
</protein>
<keyword evidence="2" id="KW-0732">Signal</keyword>
<dbReference type="EMBL" id="JBFWIC010000006">
    <property type="protein sequence ID" value="MEZ0474204.1"/>
    <property type="molecule type" value="Genomic_DNA"/>
</dbReference>
<dbReference type="GO" id="GO:0016787">
    <property type="term" value="F:hydrolase activity"/>
    <property type="evidence" value="ECO:0007669"/>
    <property type="project" value="UniProtKB-KW"/>
</dbReference>
<feature type="signal peptide" evidence="2">
    <location>
        <begin position="1"/>
        <end position="25"/>
    </location>
</feature>
<dbReference type="Pfam" id="PF03572">
    <property type="entry name" value="Peptidase_S41"/>
    <property type="match status" value="1"/>
</dbReference>